<evidence type="ECO:0000313" key="3">
    <source>
        <dbReference type="Proteomes" id="UP000288859"/>
    </source>
</evidence>
<dbReference type="Gene3D" id="1.20.58.340">
    <property type="entry name" value="Magnesium transport protein CorA, transmembrane region"/>
    <property type="match status" value="1"/>
</dbReference>
<organism evidence="2 3">
    <name type="scientific">Exophiala mesophila</name>
    <name type="common">Black yeast-like fungus</name>
    <dbReference type="NCBI Taxonomy" id="212818"/>
    <lineage>
        <taxon>Eukaryota</taxon>
        <taxon>Fungi</taxon>
        <taxon>Dikarya</taxon>
        <taxon>Ascomycota</taxon>
        <taxon>Pezizomycotina</taxon>
        <taxon>Eurotiomycetes</taxon>
        <taxon>Chaetothyriomycetidae</taxon>
        <taxon>Chaetothyriales</taxon>
        <taxon>Herpotrichiellaceae</taxon>
        <taxon>Exophiala</taxon>
    </lineage>
</organism>
<dbReference type="OrthoDB" id="4114721at2759"/>
<feature type="transmembrane region" description="Helical" evidence="1">
    <location>
        <begin position="437"/>
        <end position="460"/>
    </location>
</feature>
<dbReference type="VEuPathDB" id="FungiDB:PV10_04528"/>
<evidence type="ECO:0000313" key="2">
    <source>
        <dbReference type="EMBL" id="RVX69576.1"/>
    </source>
</evidence>
<dbReference type="AlphaFoldDB" id="A0A438N1M0"/>
<proteinExistence type="predicted"/>
<sequence length="569" mass="63470">MPRRPQNNSPIRDNNLWDCLNSSFIAKENETARDDIGFEQPCGITVVAPVAQTESKRTSEHPPKQVDHQVIVDNLDKASIQTWIEHNSIDQPKLDERLRLKVLVIHQIIRGDTLRPPLDAGACKLSRRYLQTHFGCPDAALEKASQNGSWAWNFPTYQRSATAVISCAGLGAIDINIIWMRKEKSNVTWAIAVFKRPVFDARDRFETDLKRLGRYCELPGFLPFIAVTASIQSIERRMEGRLRSIFQADVRLERFPNGRVAEELYFESNTNARNIGVVQRCAGVMIRTLDACTKAMASATRSGDSSLKEKAAELTTAIHYQKQSLHAIIEDCQENRAQTARQIECILGFMAQAQTRLSIEIAENQAKLAEASRREQMISVEIARSSQQIAADTRRDGSSMKTLAVVTLVYLPCTTISSILAMPLFDWDAETGAVVNPRIWVFCVLAIPLTFITIGLWQIWLKMRGDRKSKAQVGGAIVEEAKPYILVVCLQSEHCSSNFLCDLVVQVDSISSSSTNYQPGGQLITSGRSLALSLLLIQAVFLNMSVGDEYPLRMHVLSTTTIGPTVFVI</sequence>
<accession>A0A438N1M0</accession>
<keyword evidence="1" id="KW-0812">Transmembrane</keyword>
<dbReference type="EMBL" id="NAJM01000028">
    <property type="protein sequence ID" value="RVX69576.1"/>
    <property type="molecule type" value="Genomic_DNA"/>
</dbReference>
<reference evidence="2 3" key="1">
    <citation type="submission" date="2017-03" db="EMBL/GenBank/DDBJ databases">
        <title>Genomes of endolithic fungi from Antarctica.</title>
        <authorList>
            <person name="Coleine C."/>
            <person name="Masonjones S."/>
            <person name="Stajich J.E."/>
        </authorList>
    </citation>
    <scope>NUCLEOTIDE SEQUENCE [LARGE SCALE GENOMIC DNA]</scope>
    <source>
        <strain evidence="2 3">CCFEE 6314</strain>
    </source>
</reference>
<keyword evidence="1" id="KW-1133">Transmembrane helix</keyword>
<gene>
    <name evidence="2" type="ORF">B0A52_06640</name>
</gene>
<feature type="transmembrane region" description="Helical" evidence="1">
    <location>
        <begin position="403"/>
        <end position="425"/>
    </location>
</feature>
<evidence type="ECO:0000256" key="1">
    <source>
        <dbReference type="SAM" id="Phobius"/>
    </source>
</evidence>
<keyword evidence="1" id="KW-0472">Membrane</keyword>
<protein>
    <submittedName>
        <fullName evidence="2">Uncharacterized protein</fullName>
    </submittedName>
</protein>
<dbReference type="Proteomes" id="UP000288859">
    <property type="component" value="Unassembled WGS sequence"/>
</dbReference>
<comment type="caution">
    <text evidence="2">The sequence shown here is derived from an EMBL/GenBank/DDBJ whole genome shotgun (WGS) entry which is preliminary data.</text>
</comment>
<name>A0A438N1M0_EXOME</name>